<sequence length="396" mass="43881">MNNKYILTNCVVYTENDIHKQGFVKVRNGTIEEVGDMNQLSDISDYQEIKLNDESMVIPGMIDVHIHGANGSDVMDGTTEALENISSVLPKEGTTSFLATTMTQENDTIEVALSNVARYLHTNTEKTNAEILGIHLEGPFVNKERAGAQPIQYIQPANLSLFQRWNKLAEQNIKLVTLAPEQKESRSLIEYLVTQNIIVSAGHTDATYSQMEEAADLGGVSHITHLYNQMRGFHHRDPGVVGAAFTDPRFYVELIADGLHSSPEALRIATDQITSDRLLLITDAMRAKCLKDGKYDLGGQVVNVNNHKATLDDGTIAGSTLRLNDAFKNILRYSLFTIRDLIRITSENAAKELQIFDRKGSITPGKDADIVVLNKNYDVEITLCRGKIAYNRGGTL</sequence>
<dbReference type="MEROPS" id="M38.983"/>
<dbReference type="Proteomes" id="UP000019102">
    <property type="component" value="Unassembled WGS sequence"/>
</dbReference>
<gene>
    <name evidence="13" type="ORF">JCM21714_2267</name>
</gene>
<dbReference type="GO" id="GO:0008448">
    <property type="term" value="F:N-acetylglucosamine-6-phosphate deacetylase activity"/>
    <property type="evidence" value="ECO:0007669"/>
    <property type="project" value="UniProtKB-EC"/>
</dbReference>
<dbReference type="InterPro" id="IPR006680">
    <property type="entry name" value="Amidohydro-rel"/>
</dbReference>
<feature type="binding site" evidence="11">
    <location>
        <position position="203"/>
    </location>
    <ligand>
        <name>Zn(2+)</name>
        <dbReference type="ChEBI" id="CHEBI:29105"/>
    </ligand>
</feature>
<dbReference type="eggNOG" id="COG1820">
    <property type="taxonomic scope" value="Bacteria"/>
</dbReference>
<dbReference type="NCBIfam" id="TIGR00221">
    <property type="entry name" value="nagA"/>
    <property type="match status" value="1"/>
</dbReference>
<comment type="catalytic activity">
    <reaction evidence="7">
        <text>N-acetyl-D-glucosamine 6-phosphate + H2O = D-glucosamine 6-phosphate + acetate</text>
        <dbReference type="Rhea" id="RHEA:22936"/>
        <dbReference type="ChEBI" id="CHEBI:15377"/>
        <dbReference type="ChEBI" id="CHEBI:30089"/>
        <dbReference type="ChEBI" id="CHEBI:57513"/>
        <dbReference type="ChEBI" id="CHEBI:58725"/>
        <dbReference type="EC" id="3.5.1.25"/>
    </reaction>
</comment>
<dbReference type="SUPFAM" id="SSF51338">
    <property type="entry name" value="Composite domain of metallo-dependent hydrolases"/>
    <property type="match status" value="1"/>
</dbReference>
<proteinExistence type="inferred from homology"/>
<dbReference type="STRING" id="1298598.JCM21714_2267"/>
<accession>W4VK64</accession>
<evidence type="ECO:0000313" key="14">
    <source>
        <dbReference type="Proteomes" id="UP000019102"/>
    </source>
</evidence>
<feature type="binding site" evidence="11">
    <location>
        <position position="225"/>
    </location>
    <ligand>
        <name>Zn(2+)</name>
        <dbReference type="ChEBI" id="CHEBI:29105"/>
    </ligand>
</feature>
<evidence type="ECO:0000256" key="3">
    <source>
        <dbReference type="ARBA" id="ARBA00018029"/>
    </source>
</evidence>
<dbReference type="InterPro" id="IPR003764">
    <property type="entry name" value="GlcNAc_6-P_deAcase"/>
</dbReference>
<evidence type="ECO:0000256" key="2">
    <source>
        <dbReference type="ARBA" id="ARBA00011899"/>
    </source>
</evidence>
<dbReference type="SUPFAM" id="SSF51556">
    <property type="entry name" value="Metallo-dependent hydrolases"/>
    <property type="match status" value="1"/>
</dbReference>
<keyword evidence="4 11" id="KW-0479">Metal-binding</keyword>
<dbReference type="GO" id="GO:0006046">
    <property type="term" value="P:N-acetylglucosamine catabolic process"/>
    <property type="evidence" value="ECO:0007669"/>
    <property type="project" value="TreeGrafter"/>
</dbReference>
<feature type="binding site" evidence="11">
    <location>
        <position position="137"/>
    </location>
    <ligand>
        <name>Zn(2+)</name>
        <dbReference type="ChEBI" id="CHEBI:29105"/>
    </ligand>
</feature>
<evidence type="ECO:0000256" key="4">
    <source>
        <dbReference type="ARBA" id="ARBA00022723"/>
    </source>
</evidence>
<dbReference type="CDD" id="cd00854">
    <property type="entry name" value="NagA"/>
    <property type="match status" value="1"/>
</dbReference>
<evidence type="ECO:0000313" key="13">
    <source>
        <dbReference type="EMBL" id="GAE93213.1"/>
    </source>
</evidence>
<dbReference type="AlphaFoldDB" id="W4VK64"/>
<comment type="cofactor">
    <cofactor evidence="11">
        <name>a divalent metal cation</name>
        <dbReference type="ChEBI" id="CHEBI:60240"/>
    </cofactor>
    <text evidence="11">Binds 1 divalent metal cation per subunit.</text>
</comment>
<dbReference type="PANTHER" id="PTHR11113:SF14">
    <property type="entry name" value="N-ACETYLGLUCOSAMINE-6-PHOSPHATE DEACETYLASE"/>
    <property type="match status" value="1"/>
</dbReference>
<evidence type="ECO:0000256" key="1">
    <source>
        <dbReference type="ARBA" id="ARBA00010716"/>
    </source>
</evidence>
<evidence type="ECO:0000256" key="8">
    <source>
        <dbReference type="ARBA" id="ARBA00060590"/>
    </source>
</evidence>
<comment type="pathway">
    <text evidence="8">Amino-sugar metabolism; N-acetylneuraminate degradation; D-fructose 6-phosphate from N-acetylneuraminate: step 4/5.</text>
</comment>
<dbReference type="Pfam" id="PF01979">
    <property type="entry name" value="Amidohydro_1"/>
    <property type="match status" value="1"/>
</dbReference>
<reference evidence="13 14" key="1">
    <citation type="journal article" date="2014" name="Genome Announc.">
        <title>Draft Genome Sequence of the Boron-Tolerant and Moderately Halotolerant Bacterium Gracilibacillus boraciitolerans JCM 21714T.</title>
        <authorList>
            <person name="Ahmed I."/>
            <person name="Oshima K."/>
            <person name="Suda W."/>
            <person name="Kitamura K."/>
            <person name="Iida T."/>
            <person name="Ohmori Y."/>
            <person name="Fujiwara T."/>
            <person name="Hattori M."/>
            <person name="Ohkuma M."/>
        </authorList>
    </citation>
    <scope>NUCLEOTIDE SEQUENCE [LARGE SCALE GENOMIC DNA]</scope>
    <source>
        <strain evidence="13 14">JCM 21714</strain>
    </source>
</reference>
<name>W4VK64_9BACI</name>
<dbReference type="PANTHER" id="PTHR11113">
    <property type="entry name" value="N-ACETYLGLUCOSAMINE-6-PHOSPHATE DEACETYLASE"/>
    <property type="match status" value="1"/>
</dbReference>
<feature type="active site" description="Proton donor/acceptor" evidence="10">
    <location>
        <position position="283"/>
    </location>
</feature>
<evidence type="ECO:0000256" key="7">
    <source>
        <dbReference type="ARBA" id="ARBA00047647"/>
    </source>
</evidence>
<dbReference type="EC" id="3.5.1.25" evidence="2"/>
<evidence type="ECO:0000256" key="5">
    <source>
        <dbReference type="ARBA" id="ARBA00022801"/>
    </source>
</evidence>
<organism evidence="13 14">
    <name type="scientific">Gracilibacillus boraciitolerans JCM 21714</name>
    <dbReference type="NCBI Taxonomy" id="1298598"/>
    <lineage>
        <taxon>Bacteria</taxon>
        <taxon>Bacillati</taxon>
        <taxon>Bacillota</taxon>
        <taxon>Bacilli</taxon>
        <taxon>Bacillales</taxon>
        <taxon>Bacillaceae</taxon>
        <taxon>Gracilibacillus</taxon>
    </lineage>
</organism>
<evidence type="ECO:0000259" key="12">
    <source>
        <dbReference type="Pfam" id="PF01979"/>
    </source>
</evidence>
<dbReference type="PIRSF" id="PIRSF038994">
    <property type="entry name" value="NagA"/>
    <property type="match status" value="1"/>
</dbReference>
<dbReference type="EMBL" id="BAVS01000010">
    <property type="protein sequence ID" value="GAE93213.1"/>
    <property type="molecule type" value="Genomic_DNA"/>
</dbReference>
<feature type="domain" description="Amidohydrolase-related" evidence="12">
    <location>
        <begin position="56"/>
        <end position="388"/>
    </location>
</feature>
<comment type="similarity">
    <text evidence="1 9">Belongs to the metallo-dependent hydrolases superfamily. NagA family.</text>
</comment>
<evidence type="ECO:0000256" key="6">
    <source>
        <dbReference type="ARBA" id="ARBA00023277"/>
    </source>
</evidence>
<comment type="caution">
    <text evidence="13">The sequence shown here is derived from an EMBL/GenBank/DDBJ whole genome shotgun (WGS) entry which is preliminary data.</text>
</comment>
<dbReference type="GO" id="GO:0046872">
    <property type="term" value="F:metal ion binding"/>
    <property type="evidence" value="ECO:0007669"/>
    <property type="project" value="UniProtKB-KW"/>
</dbReference>
<keyword evidence="5 9" id="KW-0378">Hydrolase</keyword>
<dbReference type="InterPro" id="IPR011059">
    <property type="entry name" value="Metal-dep_hydrolase_composite"/>
</dbReference>
<keyword evidence="14" id="KW-1185">Reference proteome</keyword>
<protein>
    <recommendedName>
        <fullName evidence="3">N-acetylglucosamine-6-phosphate deacetylase</fullName>
        <ecNumber evidence="2">3.5.1.25</ecNumber>
    </recommendedName>
</protein>
<dbReference type="Gene3D" id="3.20.20.140">
    <property type="entry name" value="Metal-dependent hydrolases"/>
    <property type="match status" value="1"/>
</dbReference>
<evidence type="ECO:0000256" key="11">
    <source>
        <dbReference type="PIRSR" id="PIRSR038994-3"/>
    </source>
</evidence>
<dbReference type="Gene3D" id="2.30.40.10">
    <property type="entry name" value="Urease, subunit C, domain 1"/>
    <property type="match status" value="1"/>
</dbReference>
<evidence type="ECO:0000256" key="9">
    <source>
        <dbReference type="PIRNR" id="PIRNR038994"/>
    </source>
</evidence>
<dbReference type="InterPro" id="IPR032466">
    <property type="entry name" value="Metal_Hydrolase"/>
</dbReference>
<dbReference type="FunFam" id="3.20.20.140:FF:000004">
    <property type="entry name" value="N-acetylglucosamine-6-phosphate deacetylase"/>
    <property type="match status" value="1"/>
</dbReference>
<evidence type="ECO:0000256" key="10">
    <source>
        <dbReference type="PIRSR" id="PIRSR038994-1"/>
    </source>
</evidence>
<keyword evidence="6 9" id="KW-0119">Carbohydrate metabolism</keyword>